<dbReference type="RefSeq" id="WP_050776110.1">
    <property type="nucleotide sequence ID" value="NZ_CM011002.1"/>
</dbReference>
<dbReference type="PRINTS" id="PR00868">
    <property type="entry name" value="DNAPOLI"/>
</dbReference>
<evidence type="ECO:0000313" key="13">
    <source>
        <dbReference type="EMBL" id="EEE42876.2"/>
    </source>
</evidence>
<evidence type="ECO:0000256" key="10">
    <source>
        <dbReference type="ARBA" id="ARBA00023125"/>
    </source>
</evidence>
<dbReference type="Gene3D" id="3.30.70.370">
    <property type="match status" value="2"/>
</dbReference>
<keyword evidence="6" id="KW-0548">Nucleotidyltransferase</keyword>
<name>A0A5E8GTJ3_ROSAD</name>
<reference evidence="13 14" key="1">
    <citation type="submission" date="2008-01" db="EMBL/GenBank/DDBJ databases">
        <authorList>
            <person name="Wagner-Dobler I."/>
            <person name="Ferriera S."/>
            <person name="Johnson J."/>
            <person name="Kravitz S."/>
            <person name="Beeson K."/>
            <person name="Sutton G."/>
            <person name="Rogers Y.-H."/>
            <person name="Friedman R."/>
            <person name="Frazier M."/>
            <person name="Venter J.C."/>
        </authorList>
    </citation>
    <scope>NUCLEOTIDE SEQUENCE [LARGE SCALE GENOMIC DNA]</scope>
    <source>
        <strain evidence="14">DSM 17067 / NCIMB 14079 / DFL-11</strain>
    </source>
</reference>
<dbReference type="InterPro" id="IPR002562">
    <property type="entry name" value="3'-5'_exonuclease_dom"/>
</dbReference>
<keyword evidence="8 13" id="KW-0540">Nuclease</keyword>
<keyword evidence="8 13" id="KW-0269">Exonuclease</keyword>
<dbReference type="AlphaFoldDB" id="A0A5E8GTJ3"/>
<keyword evidence="7" id="KW-0235">DNA replication</keyword>
<keyword evidence="8 13" id="KW-0378">Hydrolase</keyword>
<dbReference type="InterPro" id="IPR001098">
    <property type="entry name" value="DNA-dir_DNA_pol_A_palm_dom"/>
</dbReference>
<dbReference type="SUPFAM" id="SSF53098">
    <property type="entry name" value="Ribonuclease H-like"/>
    <property type="match status" value="1"/>
</dbReference>
<dbReference type="PANTHER" id="PTHR10133">
    <property type="entry name" value="DNA POLYMERASE I"/>
    <property type="match status" value="1"/>
</dbReference>
<evidence type="ECO:0000256" key="6">
    <source>
        <dbReference type="ARBA" id="ARBA00022695"/>
    </source>
</evidence>
<protein>
    <recommendedName>
        <fullName evidence="4">DNA polymerase I</fullName>
        <ecNumber evidence="3">2.7.7.7</ecNumber>
    </recommendedName>
</protein>
<feature type="domain" description="DNA-directed DNA polymerase family A palm" evidence="12">
    <location>
        <begin position="347"/>
        <end position="557"/>
    </location>
</feature>
<comment type="catalytic activity">
    <reaction evidence="11">
        <text>DNA(n) + a 2'-deoxyribonucleoside 5'-triphosphate = DNA(n+1) + diphosphate</text>
        <dbReference type="Rhea" id="RHEA:22508"/>
        <dbReference type="Rhea" id="RHEA-COMP:17339"/>
        <dbReference type="Rhea" id="RHEA-COMP:17340"/>
        <dbReference type="ChEBI" id="CHEBI:33019"/>
        <dbReference type="ChEBI" id="CHEBI:61560"/>
        <dbReference type="ChEBI" id="CHEBI:173112"/>
        <dbReference type="EC" id="2.7.7.7"/>
    </reaction>
</comment>
<dbReference type="GO" id="GO:0003887">
    <property type="term" value="F:DNA-directed DNA polymerase activity"/>
    <property type="evidence" value="ECO:0007669"/>
    <property type="project" value="UniProtKB-KW"/>
</dbReference>
<evidence type="ECO:0000256" key="7">
    <source>
        <dbReference type="ARBA" id="ARBA00022705"/>
    </source>
</evidence>
<comment type="caution">
    <text evidence="13">The sequence shown here is derived from an EMBL/GenBank/DDBJ whole genome shotgun (WGS) entry which is preliminary data.</text>
</comment>
<dbReference type="GO" id="GO:0006261">
    <property type="term" value="P:DNA-templated DNA replication"/>
    <property type="evidence" value="ECO:0007669"/>
    <property type="project" value="InterPro"/>
</dbReference>
<evidence type="ECO:0000256" key="4">
    <source>
        <dbReference type="ARBA" id="ARBA00020311"/>
    </source>
</evidence>
<dbReference type="EMBL" id="ACCU02000003">
    <property type="protein sequence ID" value="EEE42876.2"/>
    <property type="molecule type" value="Genomic_DNA"/>
</dbReference>
<evidence type="ECO:0000256" key="8">
    <source>
        <dbReference type="ARBA" id="ARBA00022839"/>
    </source>
</evidence>
<dbReference type="Pfam" id="PF00476">
    <property type="entry name" value="DNA_pol_A"/>
    <property type="match status" value="1"/>
</dbReference>
<dbReference type="SMART" id="SM00482">
    <property type="entry name" value="POLAc"/>
    <property type="match status" value="1"/>
</dbReference>
<dbReference type="PANTHER" id="PTHR10133:SF27">
    <property type="entry name" value="DNA POLYMERASE NU"/>
    <property type="match status" value="1"/>
</dbReference>
<comment type="subunit">
    <text evidence="2">Single-chain monomer with multiple functions.</text>
</comment>
<accession>A0A5E8GTJ3</accession>
<dbReference type="Pfam" id="PF01612">
    <property type="entry name" value="DNA_pol_A_exo1"/>
    <property type="match status" value="1"/>
</dbReference>
<keyword evidence="5" id="KW-0808">Transferase</keyword>
<sequence>MTVLIADCETNGFLHVMTRLWTIQLGDANTDEATVYADQIGFPPIKDAIKRLKEADRVVFHNGQGFDIHAINHFYPGTLTPHQVWDTLVAARLLNPSERANSLDDWGKRLGEYKGEFKDFSRFSKELVEYARQDVVVTRKLYHKLEPQLRNWGQSFELENLFAYIISLQVQNGFHLNTGKARGLEAELRQEASDIERELQEVFPPRLIADKRKGTAEVMPKANRKAIRKGQPYSRLKLEIFNPGSRPQAADRLIKKYKWKPKKFTDKGSPAIDESVLAKLKYPEAKVLNRYLRITKLLGQVVDGENGWLKLVNEETSRVHGAVNTIGAATGRCSHFKPNMAQVDKKDLRMRECWEARPGWDLVGVDAEGLELRMLAHYLGKFDGGALTRALLEGSKEAGTDAHTINQKAVGLHKRDNAKRLLYALMYGAGDVKLGQIIVDDAREAGINLKGNKKALGAKARKDLAKGMKGLDKLVDKVKDKAGKKKYIQGLDGRRIYVRSEHSAFNFLLQGGGAIVMKQALILFHFNHSHKFGPYGERWAYCANVHDEVQSETHPDISKAYAETLADCIREAGEHFDMRCPLAGAYDIGKNWKDTH</sequence>
<evidence type="ECO:0000256" key="11">
    <source>
        <dbReference type="ARBA" id="ARBA00049244"/>
    </source>
</evidence>
<comment type="similarity">
    <text evidence="1">Belongs to the DNA polymerase type-A family.</text>
</comment>
<dbReference type="GO" id="GO:0008408">
    <property type="term" value="F:3'-5' exonuclease activity"/>
    <property type="evidence" value="ECO:0007669"/>
    <property type="project" value="InterPro"/>
</dbReference>
<dbReference type="EC" id="2.7.7.7" evidence="3"/>
<keyword evidence="9" id="KW-0239">DNA-directed DNA polymerase</keyword>
<dbReference type="Proteomes" id="UP000004703">
    <property type="component" value="Chromosome"/>
</dbReference>
<dbReference type="InterPro" id="IPR019760">
    <property type="entry name" value="DNA-dir_DNA_pol_A_CS"/>
</dbReference>
<dbReference type="GO" id="GO:0003677">
    <property type="term" value="F:DNA binding"/>
    <property type="evidence" value="ECO:0007669"/>
    <property type="project" value="UniProtKB-KW"/>
</dbReference>
<dbReference type="Gene3D" id="1.20.1060.10">
    <property type="entry name" value="Taq DNA Polymerase, Chain T, domain 4"/>
    <property type="match status" value="1"/>
</dbReference>
<evidence type="ECO:0000256" key="2">
    <source>
        <dbReference type="ARBA" id="ARBA00011541"/>
    </source>
</evidence>
<organism evidence="13 14">
    <name type="scientific">Roseibium alexandrii (strain DSM 17067 / NCIMB 14079 / DFL-11)</name>
    <name type="common">Labrenzia alexandrii</name>
    <dbReference type="NCBI Taxonomy" id="244592"/>
    <lineage>
        <taxon>Bacteria</taxon>
        <taxon>Pseudomonadati</taxon>
        <taxon>Pseudomonadota</taxon>
        <taxon>Alphaproteobacteria</taxon>
        <taxon>Hyphomicrobiales</taxon>
        <taxon>Stappiaceae</taxon>
        <taxon>Roseibium</taxon>
    </lineage>
</organism>
<reference evidence="13 14" key="2">
    <citation type="submission" date="2013-04" db="EMBL/GenBank/DDBJ databases">
        <authorList>
            <person name="Fiebig A."/>
            <person name="Pradella S."/>
            <person name="Wagner-Doebler I."/>
        </authorList>
    </citation>
    <scope>NUCLEOTIDE SEQUENCE [LARGE SCALE GENOMIC DNA]</scope>
    <source>
        <strain evidence="14">DSM 17067 / NCIMB 14079 / DFL-11</strain>
    </source>
</reference>
<dbReference type="GO" id="GO:0006302">
    <property type="term" value="P:double-strand break repair"/>
    <property type="evidence" value="ECO:0007669"/>
    <property type="project" value="TreeGrafter"/>
</dbReference>
<dbReference type="PROSITE" id="PS00447">
    <property type="entry name" value="DNA_POLYMERASE_A"/>
    <property type="match status" value="1"/>
</dbReference>
<evidence type="ECO:0000313" key="14">
    <source>
        <dbReference type="Proteomes" id="UP000004703"/>
    </source>
</evidence>
<dbReference type="InterPro" id="IPR002298">
    <property type="entry name" value="DNA_polymerase_A"/>
</dbReference>
<proteinExistence type="inferred from homology"/>
<dbReference type="InterPro" id="IPR043502">
    <property type="entry name" value="DNA/RNA_pol_sf"/>
</dbReference>
<evidence type="ECO:0000256" key="9">
    <source>
        <dbReference type="ARBA" id="ARBA00022932"/>
    </source>
</evidence>
<evidence type="ECO:0000256" key="1">
    <source>
        <dbReference type="ARBA" id="ARBA00007705"/>
    </source>
</evidence>
<gene>
    <name evidence="13" type="ORF">SADFL11_PLAS48</name>
</gene>
<dbReference type="Gene3D" id="3.30.420.10">
    <property type="entry name" value="Ribonuclease H-like superfamily/Ribonuclease H"/>
    <property type="match status" value="1"/>
</dbReference>
<evidence type="ECO:0000256" key="5">
    <source>
        <dbReference type="ARBA" id="ARBA00022679"/>
    </source>
</evidence>
<dbReference type="InterPro" id="IPR036397">
    <property type="entry name" value="RNaseH_sf"/>
</dbReference>
<evidence type="ECO:0000259" key="12">
    <source>
        <dbReference type="SMART" id="SM00482"/>
    </source>
</evidence>
<keyword evidence="10" id="KW-0238">DNA-binding</keyword>
<dbReference type="InterPro" id="IPR012337">
    <property type="entry name" value="RNaseH-like_sf"/>
</dbReference>
<dbReference type="SUPFAM" id="SSF56672">
    <property type="entry name" value="DNA/RNA polymerases"/>
    <property type="match status" value="1"/>
</dbReference>
<evidence type="ECO:0000256" key="3">
    <source>
        <dbReference type="ARBA" id="ARBA00012417"/>
    </source>
</evidence>
<dbReference type="CDD" id="cd08643">
    <property type="entry name" value="DNA_pol_A_pol_I_B"/>
    <property type="match status" value="1"/>
</dbReference>